<evidence type="ECO:0000256" key="1">
    <source>
        <dbReference type="SAM" id="MobiDB-lite"/>
    </source>
</evidence>
<organism evidence="3 4">
    <name type="scientific">Hoeflea halophila</name>
    <dbReference type="NCBI Taxonomy" id="714899"/>
    <lineage>
        <taxon>Bacteria</taxon>
        <taxon>Pseudomonadati</taxon>
        <taxon>Pseudomonadota</taxon>
        <taxon>Alphaproteobacteria</taxon>
        <taxon>Hyphomicrobiales</taxon>
        <taxon>Rhizobiaceae</taxon>
        <taxon>Hoeflea</taxon>
    </lineage>
</organism>
<dbReference type="InterPro" id="IPR046087">
    <property type="entry name" value="DUF6105"/>
</dbReference>
<keyword evidence="2" id="KW-0812">Transmembrane</keyword>
<evidence type="ECO:0008006" key="5">
    <source>
        <dbReference type="Google" id="ProtNLM"/>
    </source>
</evidence>
<evidence type="ECO:0000313" key="4">
    <source>
        <dbReference type="Proteomes" id="UP000219465"/>
    </source>
</evidence>
<evidence type="ECO:0000256" key="2">
    <source>
        <dbReference type="SAM" id="Phobius"/>
    </source>
</evidence>
<evidence type="ECO:0000313" key="3">
    <source>
        <dbReference type="EMBL" id="SOE17283.1"/>
    </source>
</evidence>
<protein>
    <recommendedName>
        <fullName evidence="5">Transmembrane protein</fullName>
    </recommendedName>
</protein>
<keyword evidence="2" id="KW-0472">Membrane</keyword>
<reference evidence="4" key="1">
    <citation type="submission" date="2017-08" db="EMBL/GenBank/DDBJ databases">
        <authorList>
            <person name="Varghese N."/>
            <person name="Submissions S."/>
        </authorList>
    </citation>
    <scope>NUCLEOTIDE SEQUENCE [LARGE SCALE GENOMIC DNA]</scope>
    <source>
        <strain evidence="4">KCTC 23107</strain>
    </source>
</reference>
<gene>
    <name evidence="3" type="ORF">SAMN05877838_2181</name>
</gene>
<dbReference type="Proteomes" id="UP000219465">
    <property type="component" value="Unassembled WGS sequence"/>
</dbReference>
<accession>A0A286IAW3</accession>
<dbReference type="RefSeq" id="WP_097107802.1">
    <property type="nucleotide sequence ID" value="NZ_OCPC01000003.1"/>
</dbReference>
<dbReference type="EMBL" id="OCPC01000003">
    <property type="protein sequence ID" value="SOE17283.1"/>
    <property type="molecule type" value="Genomic_DNA"/>
</dbReference>
<dbReference type="Pfam" id="PF19600">
    <property type="entry name" value="DUF6105"/>
    <property type="match status" value="1"/>
</dbReference>
<dbReference type="AlphaFoldDB" id="A0A286IAW3"/>
<feature type="region of interest" description="Disordered" evidence="1">
    <location>
        <begin position="96"/>
        <end position="116"/>
    </location>
</feature>
<feature type="compositionally biased region" description="Polar residues" evidence="1">
    <location>
        <begin position="107"/>
        <end position="116"/>
    </location>
</feature>
<name>A0A286IAW3_9HYPH</name>
<keyword evidence="4" id="KW-1185">Reference proteome</keyword>
<sequence>MKVFLALWVMPIILLGSWYGLSYYDISFGYRILTRELHDLVFEIYGNLLGIPPETIPPLVLKAIIFDTFLVVGLIIIKRRRKQIWAAIRRMFGWSDNADEPIPASAQADSEFSRSA</sequence>
<keyword evidence="2" id="KW-1133">Transmembrane helix</keyword>
<proteinExistence type="predicted"/>
<dbReference type="OrthoDB" id="7906687at2"/>
<feature type="transmembrane region" description="Helical" evidence="2">
    <location>
        <begin position="59"/>
        <end position="77"/>
    </location>
</feature>